<keyword evidence="2" id="KW-1185">Reference proteome</keyword>
<proteinExistence type="predicted"/>
<accession>A0ACC2KQQ8</accession>
<dbReference type="EMBL" id="CM056818">
    <property type="protein sequence ID" value="KAJ8623308.1"/>
    <property type="molecule type" value="Genomic_DNA"/>
</dbReference>
<organism evidence="1 2">
    <name type="scientific">Persea americana</name>
    <name type="common">Avocado</name>
    <dbReference type="NCBI Taxonomy" id="3435"/>
    <lineage>
        <taxon>Eukaryota</taxon>
        <taxon>Viridiplantae</taxon>
        <taxon>Streptophyta</taxon>
        <taxon>Embryophyta</taxon>
        <taxon>Tracheophyta</taxon>
        <taxon>Spermatophyta</taxon>
        <taxon>Magnoliopsida</taxon>
        <taxon>Magnoliidae</taxon>
        <taxon>Laurales</taxon>
        <taxon>Lauraceae</taxon>
        <taxon>Persea</taxon>
    </lineage>
</organism>
<evidence type="ECO:0000313" key="1">
    <source>
        <dbReference type="EMBL" id="KAJ8623308.1"/>
    </source>
</evidence>
<name>A0ACC2KQQ8_PERAE</name>
<protein>
    <submittedName>
        <fullName evidence="1">Uncharacterized protein</fullName>
    </submittedName>
</protein>
<sequence length="554" mass="62383">MSIEIPNNPINPQKLLAAIDMGSNSFKLFIIRALPNGRFVTVDRLKDPVLLSRSLISTSPSQTLLPFYSQTRALASLRHFSLIIRHHCISSPPTVVATSALRSASNRQDLLSRIHEELGFHVDVISGEEEARLIYLGVLQFLPVFSKTTLAVDIGGGSTEFVVGKQGQVIFATSLQLGHVSLTESFIKDGEIVNMRNHIRRVIIESGLVEKVKEIGFDIAVGCSGTIRSIERSVFLGFGNERSARVGFGEDFGRGWRFSRGELGVIVDRLLCGEEVRRVGFSKRRAEFIVAGAVLLLEIFDALGIGEMEVSEYALGEGIIAEMLARDCESFDVNANARWRSVVRVASRFNDEKRMKSNLQCAGIAKEIFEGLKRCEEFIDHQNKSMVSLDDKDLEYLEAAILLHPVGLVMGKKGYHKQSYHIIKNRDHLYGYNDEEVELIALLARYHRKKFPTCEHHSLHRFTKEMQQKFRVLCVIMRICLALHKSQWMTFQGLEISHSHEGFRLVLTELKDQSLLSTGAELMSSNIEAELGLELKHFKEVFQQRLSIIIPSNT</sequence>
<comment type="caution">
    <text evidence="1">The sequence shown here is derived from an EMBL/GenBank/DDBJ whole genome shotgun (WGS) entry which is preliminary data.</text>
</comment>
<evidence type="ECO:0000313" key="2">
    <source>
        <dbReference type="Proteomes" id="UP001234297"/>
    </source>
</evidence>
<reference evidence="1 2" key="1">
    <citation type="journal article" date="2022" name="Hortic Res">
        <title>A haplotype resolved chromosomal level avocado genome allows analysis of novel avocado genes.</title>
        <authorList>
            <person name="Nath O."/>
            <person name="Fletcher S.J."/>
            <person name="Hayward A."/>
            <person name="Shaw L.M."/>
            <person name="Masouleh A.K."/>
            <person name="Furtado A."/>
            <person name="Henry R.J."/>
            <person name="Mitter N."/>
        </authorList>
    </citation>
    <scope>NUCLEOTIDE SEQUENCE [LARGE SCALE GENOMIC DNA]</scope>
    <source>
        <strain evidence="2">cv. Hass</strain>
    </source>
</reference>
<dbReference type="Proteomes" id="UP001234297">
    <property type="component" value="Chromosome 10"/>
</dbReference>
<gene>
    <name evidence="1" type="ORF">MRB53_031837</name>
</gene>